<evidence type="ECO:0000313" key="1">
    <source>
        <dbReference type="EMBL" id="CAG8592822.1"/>
    </source>
</evidence>
<accession>A0ACA9MJH0</accession>
<sequence length="762" mass="81050">MAFQQQTVTVTQTMVESETATHTRDVTKLVTATDLVTKTRVWTSTETQDRTKLIEHTLTATDVVTSVATMTQLETATATETDTVQVTNVITKQEVSTVLQPTTYVSVWQTTVTNDRLETVVETRSRTVTDTATHLTTVSSVDTVTKTATALETQLVPTTYVRVWTTTKVNEENSTVEETLTSTVVSTQTREVTATETATETTVESRVLAETALSSCRQKKQSTSGSSGRLLFSPTHRIPYNLNTSPLPTSMSTRKFEISALSPVLEYDPQQDVTNSVWKSDQGGLQNGNSNSGNPTRVLHGSGSVKIKAFGSGLSFSGSIQGVYCTYTATLLPGEGNTASASSAPTPQTAPPENGMLASFTGLDNANWELELKGQCGNGSMIKIATAVVEGWDIKYSGNDWSITRGLEAAFYDDSQHYTSVNGAVWNVTFQGSAVVVWASSDPSHGPYSAQLVKGTQGYNSATAIKSTGYNTFLAVPLTYFFATGLDPSQTYTLYLENNPTNGTYLDLDSIEIYTSTGSGPPNGGSNLVVGGGASKNNAAIIGGAVGGGVGLLLLLLLAFFLWRRRKNTKKSKQNISPIDYDEPKNGPHVIPFGQSAGVPTSHPSYSSHPTYSSHPNPAPESQALLHSPRGAGTSFSPTTNTMSMSGTSATGFDPYAAFGGGYSTPTASSVAALNDPVQARRQGKAAEIQAARMRVANHGSVASPITPHPVTTHSTITQSWENLSTHVPSSSDPPGNETILQISPSRVKTPEPDEPPPSYTQ</sequence>
<keyword evidence="2" id="KW-1185">Reference proteome</keyword>
<gene>
    <name evidence="1" type="ORF">ACOLOM_LOCUS6385</name>
</gene>
<comment type="caution">
    <text evidence="1">The sequence shown here is derived from an EMBL/GenBank/DDBJ whole genome shotgun (WGS) entry which is preliminary data.</text>
</comment>
<evidence type="ECO:0000313" key="2">
    <source>
        <dbReference type="Proteomes" id="UP000789525"/>
    </source>
</evidence>
<dbReference type="EMBL" id="CAJVPT010013096">
    <property type="protein sequence ID" value="CAG8592822.1"/>
    <property type="molecule type" value="Genomic_DNA"/>
</dbReference>
<reference evidence="1" key="1">
    <citation type="submission" date="2021-06" db="EMBL/GenBank/DDBJ databases">
        <authorList>
            <person name="Kallberg Y."/>
            <person name="Tangrot J."/>
            <person name="Rosling A."/>
        </authorList>
    </citation>
    <scope>NUCLEOTIDE SEQUENCE</scope>
    <source>
        <strain evidence="1">CL356</strain>
    </source>
</reference>
<proteinExistence type="predicted"/>
<dbReference type="Proteomes" id="UP000789525">
    <property type="component" value="Unassembled WGS sequence"/>
</dbReference>
<protein>
    <submittedName>
        <fullName evidence="1">12136_t:CDS:1</fullName>
    </submittedName>
</protein>
<organism evidence="1 2">
    <name type="scientific">Acaulospora colombiana</name>
    <dbReference type="NCBI Taxonomy" id="27376"/>
    <lineage>
        <taxon>Eukaryota</taxon>
        <taxon>Fungi</taxon>
        <taxon>Fungi incertae sedis</taxon>
        <taxon>Mucoromycota</taxon>
        <taxon>Glomeromycotina</taxon>
        <taxon>Glomeromycetes</taxon>
        <taxon>Diversisporales</taxon>
        <taxon>Acaulosporaceae</taxon>
        <taxon>Acaulospora</taxon>
    </lineage>
</organism>
<name>A0ACA9MJH0_9GLOM</name>